<sequence length="50" mass="5544">MPQVFNAQAIIPITERIIKPGINAEKERDTEAGTLSGSLMTQLRVMLPTY</sequence>
<dbReference type="EMBL" id="AKNB01000290">
    <property type="protein sequence ID" value="EIQ31402.1"/>
    <property type="molecule type" value="Genomic_DNA"/>
</dbReference>
<gene>
    <name evidence="1" type="ORF">SB444474_4529</name>
</gene>
<organism evidence="1 2">
    <name type="scientific">Shigella boydii 4444-74</name>
    <dbReference type="NCBI Taxonomy" id="766140"/>
    <lineage>
        <taxon>Bacteria</taxon>
        <taxon>Pseudomonadati</taxon>
        <taxon>Pseudomonadota</taxon>
        <taxon>Gammaproteobacteria</taxon>
        <taxon>Enterobacterales</taxon>
        <taxon>Enterobacteriaceae</taxon>
        <taxon>Shigella</taxon>
    </lineage>
</organism>
<proteinExistence type="predicted"/>
<accession>I6DI10</accession>
<reference evidence="1 2" key="1">
    <citation type="submission" date="2012-03" db="EMBL/GenBank/DDBJ databases">
        <authorList>
            <person name="Rasko D."/>
            <person name="Redman J."/>
            <person name="Daugherty S.C."/>
            <person name="Tallon L."/>
            <person name="Sadzewicz L."/>
            <person name="Jones K."/>
            <person name="Santana-Cruz I."/>
            <person name="Liu X."/>
        </authorList>
    </citation>
    <scope>NUCLEOTIDE SEQUENCE [LARGE SCALE GENOMIC DNA]</scope>
    <source>
        <strain evidence="1 2">4444-74</strain>
    </source>
</reference>
<evidence type="ECO:0000313" key="2">
    <source>
        <dbReference type="Proteomes" id="UP000004199"/>
    </source>
</evidence>
<evidence type="ECO:0000313" key="1">
    <source>
        <dbReference type="EMBL" id="EIQ31402.1"/>
    </source>
</evidence>
<name>I6DI10_SHIBO</name>
<dbReference type="AlphaFoldDB" id="I6DI10"/>
<protein>
    <submittedName>
        <fullName evidence="1">N,N'-diacetylchitobiose permease IIC component domain protein</fullName>
    </submittedName>
</protein>
<dbReference type="Proteomes" id="UP000004199">
    <property type="component" value="Unassembled WGS sequence"/>
</dbReference>
<comment type="caution">
    <text evidence="1">The sequence shown here is derived from an EMBL/GenBank/DDBJ whole genome shotgun (WGS) entry which is preliminary data.</text>
</comment>